<keyword evidence="2" id="KW-1185">Reference proteome</keyword>
<organism evidence="1 2">
    <name type="scientific">Eumeta variegata</name>
    <name type="common">Bagworm moth</name>
    <name type="synonym">Eumeta japonica</name>
    <dbReference type="NCBI Taxonomy" id="151549"/>
    <lineage>
        <taxon>Eukaryota</taxon>
        <taxon>Metazoa</taxon>
        <taxon>Ecdysozoa</taxon>
        <taxon>Arthropoda</taxon>
        <taxon>Hexapoda</taxon>
        <taxon>Insecta</taxon>
        <taxon>Pterygota</taxon>
        <taxon>Neoptera</taxon>
        <taxon>Endopterygota</taxon>
        <taxon>Lepidoptera</taxon>
        <taxon>Glossata</taxon>
        <taxon>Ditrysia</taxon>
        <taxon>Tineoidea</taxon>
        <taxon>Psychidae</taxon>
        <taxon>Oiketicinae</taxon>
        <taxon>Eumeta</taxon>
    </lineage>
</organism>
<sequence length="101" mass="11471">MLATSLAALDPHETSVENLRFKALNCRQTQKMPSEIGCPDHSADIVVTSKLRQSEKICSPRTLGLRNFDVITISIKCFKVYRIELLYVMRQRSSLLDTLCL</sequence>
<evidence type="ECO:0000313" key="1">
    <source>
        <dbReference type="EMBL" id="GBP19024.1"/>
    </source>
</evidence>
<dbReference type="AlphaFoldDB" id="A0A4C1TYY2"/>
<dbReference type="EMBL" id="BGZK01000103">
    <property type="protein sequence ID" value="GBP19024.1"/>
    <property type="molecule type" value="Genomic_DNA"/>
</dbReference>
<proteinExistence type="predicted"/>
<protein>
    <submittedName>
        <fullName evidence="1">Uncharacterized protein</fullName>
    </submittedName>
</protein>
<comment type="caution">
    <text evidence="1">The sequence shown here is derived from an EMBL/GenBank/DDBJ whole genome shotgun (WGS) entry which is preliminary data.</text>
</comment>
<dbReference type="Proteomes" id="UP000299102">
    <property type="component" value="Unassembled WGS sequence"/>
</dbReference>
<evidence type="ECO:0000313" key="2">
    <source>
        <dbReference type="Proteomes" id="UP000299102"/>
    </source>
</evidence>
<gene>
    <name evidence="1" type="ORF">EVAR_78493_1</name>
</gene>
<reference evidence="1 2" key="1">
    <citation type="journal article" date="2019" name="Commun. Biol.">
        <title>The bagworm genome reveals a unique fibroin gene that provides high tensile strength.</title>
        <authorList>
            <person name="Kono N."/>
            <person name="Nakamura H."/>
            <person name="Ohtoshi R."/>
            <person name="Tomita M."/>
            <person name="Numata K."/>
            <person name="Arakawa K."/>
        </authorList>
    </citation>
    <scope>NUCLEOTIDE SEQUENCE [LARGE SCALE GENOMIC DNA]</scope>
</reference>
<name>A0A4C1TYY2_EUMVA</name>
<accession>A0A4C1TYY2</accession>